<reference evidence="8" key="1">
    <citation type="submission" date="2021-03" db="EMBL/GenBank/DDBJ databases">
        <title>Comparative genomics and phylogenomic investigation of the class Geoglossomycetes provide insights into ecological specialization and systematics.</title>
        <authorList>
            <person name="Melie T."/>
            <person name="Pirro S."/>
            <person name="Miller A.N."/>
            <person name="Quandt A."/>
        </authorList>
    </citation>
    <scope>NUCLEOTIDE SEQUENCE</scope>
    <source>
        <strain evidence="8">CAQ_001_2017</strain>
    </source>
</reference>
<dbReference type="InterPro" id="IPR002075">
    <property type="entry name" value="NTF2_dom"/>
</dbReference>
<dbReference type="GO" id="GO:0016973">
    <property type="term" value="P:poly(A)+ mRNA export from nucleus"/>
    <property type="evidence" value="ECO:0007669"/>
    <property type="project" value="TreeGrafter"/>
</dbReference>
<feature type="non-terminal residue" evidence="8">
    <location>
        <position position="444"/>
    </location>
</feature>
<dbReference type="CDD" id="cd14342">
    <property type="entry name" value="UBA_TAP-C"/>
    <property type="match status" value="1"/>
</dbReference>
<dbReference type="Gene3D" id="1.10.8.10">
    <property type="entry name" value="DNA helicase RuvA subunit, C-terminal domain"/>
    <property type="match status" value="1"/>
</dbReference>
<dbReference type="PANTHER" id="PTHR10662">
    <property type="entry name" value="NUCLEAR RNA EXPORT FACTOR"/>
    <property type="match status" value="1"/>
</dbReference>
<feature type="compositionally biased region" description="Basic and acidic residues" evidence="5">
    <location>
        <begin position="90"/>
        <end position="104"/>
    </location>
</feature>
<keyword evidence="2" id="KW-0433">Leucine-rich repeat</keyword>
<evidence type="ECO:0000259" key="7">
    <source>
        <dbReference type="PROSITE" id="PS51281"/>
    </source>
</evidence>
<dbReference type="Pfam" id="PF03943">
    <property type="entry name" value="TAP_C"/>
    <property type="match status" value="1"/>
</dbReference>
<evidence type="ECO:0000256" key="1">
    <source>
        <dbReference type="ARBA" id="ARBA00004123"/>
    </source>
</evidence>
<organism evidence="8 9">
    <name type="scientific">Trichoglossum hirsutum</name>
    <dbReference type="NCBI Taxonomy" id="265104"/>
    <lineage>
        <taxon>Eukaryota</taxon>
        <taxon>Fungi</taxon>
        <taxon>Dikarya</taxon>
        <taxon>Ascomycota</taxon>
        <taxon>Pezizomycotina</taxon>
        <taxon>Geoglossomycetes</taxon>
        <taxon>Geoglossales</taxon>
        <taxon>Geoglossaceae</taxon>
        <taxon>Trichoglossum</taxon>
    </lineage>
</organism>
<dbReference type="InterPro" id="IPR005637">
    <property type="entry name" value="TAP_C_dom"/>
</dbReference>
<dbReference type="FunFam" id="3.10.450.50:FF:000013">
    <property type="entry name" value="mRNA export factor mex67"/>
    <property type="match status" value="1"/>
</dbReference>
<dbReference type="EMBL" id="JAGHQM010002264">
    <property type="protein sequence ID" value="KAH0551020.1"/>
    <property type="molecule type" value="Genomic_DNA"/>
</dbReference>
<keyword evidence="9" id="KW-1185">Reference proteome</keyword>
<dbReference type="InterPro" id="IPR009060">
    <property type="entry name" value="UBA-like_sf"/>
</dbReference>
<accession>A0A9P8IBE0</accession>
<protein>
    <submittedName>
        <fullName evidence="8">Uncharacterized protein</fullName>
    </submittedName>
</protein>
<evidence type="ECO:0000256" key="2">
    <source>
        <dbReference type="ARBA" id="ARBA00022614"/>
    </source>
</evidence>
<dbReference type="PROSITE" id="PS50177">
    <property type="entry name" value="NTF2_DOMAIN"/>
    <property type="match status" value="1"/>
</dbReference>
<comment type="caution">
    <text evidence="8">The sequence shown here is derived from an EMBL/GenBank/DDBJ whole genome shotgun (WGS) entry which is preliminary data.</text>
</comment>
<evidence type="ECO:0000256" key="3">
    <source>
        <dbReference type="ARBA" id="ARBA00022737"/>
    </source>
</evidence>
<dbReference type="AlphaFoldDB" id="A0A9P8IBE0"/>
<dbReference type="GO" id="GO:0003723">
    <property type="term" value="F:RNA binding"/>
    <property type="evidence" value="ECO:0007669"/>
    <property type="project" value="TreeGrafter"/>
</dbReference>
<feature type="region of interest" description="Disordered" evidence="5">
    <location>
        <begin position="1"/>
        <end position="111"/>
    </location>
</feature>
<dbReference type="PANTHER" id="PTHR10662:SF22">
    <property type="entry name" value="NUCLEAR RNA EXPORT FACTOR 1"/>
    <property type="match status" value="1"/>
</dbReference>
<feature type="domain" description="NTF2" evidence="6">
    <location>
        <begin position="178"/>
        <end position="354"/>
    </location>
</feature>
<gene>
    <name evidence="8" type="ORF">GP486_007623</name>
</gene>
<sequence>MLRRTSAPPAGPRGRPGSRNNTTFATSVSRGGIRKRRSGTPRLDKDGDLDMDAPVEGAGGRGRGGRGRGNRGRGGQLGNNVRGNAASGRDQPRNDPRNDHRNDPKGGFFGGASVQQAILRGMARSDGRAKGSTLRMLNGIQVRPDQESAAPAANRAAAPTGKLPIPIRAAHFLDDGQIGENFVKHFFPAYDLDRTNLADSFYDSQSIFSFSVNTSAPREPGGEAQKSLTWDAYIKGSRNLKKLNHLGARMTRVHTGTENIRNCWSSLPATRHPDLLSMGHKWMIECHSLPGLVDVTGQSAAGVGGLVIIIHGEFDEIDISTGNTGTKRSFDRTFVLGPGAGIGGVRVVSDMLTLRAYGGYQSFTPEDVGVSTVVGGTPAAPKELQIPEGLGVAMEGKSPEQLSQELMVIEMTKRTGMTLEYSHMCLIEKAWDFESAVKAFQEVK</sequence>
<dbReference type="SUPFAM" id="SSF54427">
    <property type="entry name" value="NTF2-like"/>
    <property type="match status" value="1"/>
</dbReference>
<dbReference type="SMART" id="SM00804">
    <property type="entry name" value="TAP_C"/>
    <property type="match status" value="1"/>
</dbReference>
<dbReference type="Proteomes" id="UP000750711">
    <property type="component" value="Unassembled WGS sequence"/>
</dbReference>
<keyword evidence="3" id="KW-0677">Repeat</keyword>
<evidence type="ECO:0000256" key="5">
    <source>
        <dbReference type="SAM" id="MobiDB-lite"/>
    </source>
</evidence>
<feature type="domain" description="TAP-C" evidence="7">
    <location>
        <begin position="402"/>
        <end position="444"/>
    </location>
</feature>
<evidence type="ECO:0000313" key="8">
    <source>
        <dbReference type="EMBL" id="KAH0551020.1"/>
    </source>
</evidence>
<dbReference type="Pfam" id="PF22602">
    <property type="entry name" value="NXF_NTF2"/>
    <property type="match status" value="1"/>
</dbReference>
<proteinExistence type="predicted"/>
<dbReference type="PROSITE" id="PS51281">
    <property type="entry name" value="TAP_C"/>
    <property type="match status" value="1"/>
</dbReference>
<dbReference type="InterPro" id="IPR030217">
    <property type="entry name" value="NXF_fam"/>
</dbReference>
<dbReference type="Gene3D" id="3.10.450.50">
    <property type="match status" value="1"/>
</dbReference>
<evidence type="ECO:0000259" key="6">
    <source>
        <dbReference type="PROSITE" id="PS50177"/>
    </source>
</evidence>
<dbReference type="GO" id="GO:0005634">
    <property type="term" value="C:nucleus"/>
    <property type="evidence" value="ECO:0007669"/>
    <property type="project" value="UniProtKB-SubCell"/>
</dbReference>
<keyword evidence="4" id="KW-0539">Nucleus</keyword>
<dbReference type="InterPro" id="IPR018222">
    <property type="entry name" value="Nuclear_transport_factor_2_euk"/>
</dbReference>
<name>A0A9P8IBE0_9PEZI</name>
<feature type="compositionally biased region" description="Low complexity" evidence="5">
    <location>
        <begin position="1"/>
        <end position="22"/>
    </location>
</feature>
<evidence type="ECO:0000313" key="9">
    <source>
        <dbReference type="Proteomes" id="UP000750711"/>
    </source>
</evidence>
<evidence type="ECO:0000256" key="4">
    <source>
        <dbReference type="ARBA" id="ARBA00023242"/>
    </source>
</evidence>
<comment type="subcellular location">
    <subcellularLocation>
        <location evidence="1">Nucleus</location>
    </subcellularLocation>
</comment>
<dbReference type="InterPro" id="IPR032710">
    <property type="entry name" value="NTF2-like_dom_sf"/>
</dbReference>
<dbReference type="SUPFAM" id="SSF46934">
    <property type="entry name" value="UBA-like"/>
    <property type="match status" value="1"/>
</dbReference>